<dbReference type="InterPro" id="IPR052207">
    <property type="entry name" value="Max-like/E-box_TFs"/>
</dbReference>
<feature type="region of interest" description="Disordered" evidence="7">
    <location>
        <begin position="743"/>
        <end position="766"/>
    </location>
</feature>
<organism evidence="8 9">
    <name type="scientific">Glossina brevipalpis</name>
    <dbReference type="NCBI Taxonomy" id="37001"/>
    <lineage>
        <taxon>Eukaryota</taxon>
        <taxon>Metazoa</taxon>
        <taxon>Ecdysozoa</taxon>
        <taxon>Arthropoda</taxon>
        <taxon>Hexapoda</taxon>
        <taxon>Insecta</taxon>
        <taxon>Pterygota</taxon>
        <taxon>Neoptera</taxon>
        <taxon>Endopterygota</taxon>
        <taxon>Diptera</taxon>
        <taxon>Brachycera</taxon>
        <taxon>Muscomorpha</taxon>
        <taxon>Hippoboscoidea</taxon>
        <taxon>Glossinidae</taxon>
        <taxon>Glossina</taxon>
    </lineage>
</organism>
<evidence type="ECO:0000313" key="9">
    <source>
        <dbReference type="Proteomes" id="UP000091820"/>
    </source>
</evidence>
<keyword evidence="4" id="KW-0804">Transcription</keyword>
<feature type="region of interest" description="Disordered" evidence="7">
    <location>
        <begin position="69"/>
        <end position="98"/>
    </location>
</feature>
<evidence type="ECO:0000256" key="1">
    <source>
        <dbReference type="ARBA" id="ARBA00004123"/>
    </source>
</evidence>
<dbReference type="STRING" id="37001.A0A1A9WNY9"/>
<feature type="compositionally biased region" description="Acidic residues" evidence="7">
    <location>
        <begin position="541"/>
        <end position="573"/>
    </location>
</feature>
<keyword evidence="3" id="KW-0238">DNA-binding</keyword>
<feature type="compositionally biased region" description="Acidic residues" evidence="7">
    <location>
        <begin position="627"/>
        <end position="654"/>
    </location>
</feature>
<feature type="coiled-coil region" evidence="6">
    <location>
        <begin position="172"/>
        <end position="199"/>
    </location>
</feature>
<dbReference type="GO" id="GO:0000981">
    <property type="term" value="F:DNA-binding transcription factor activity, RNA polymerase II-specific"/>
    <property type="evidence" value="ECO:0007669"/>
    <property type="project" value="TreeGrafter"/>
</dbReference>
<feature type="region of interest" description="Disordered" evidence="7">
    <location>
        <begin position="619"/>
        <end position="657"/>
    </location>
</feature>
<name>A0A1A9WNY9_9MUSC</name>
<evidence type="ECO:0000256" key="6">
    <source>
        <dbReference type="SAM" id="Coils"/>
    </source>
</evidence>
<protein>
    <recommendedName>
        <fullName evidence="10">BHLH domain-containing protein</fullName>
    </recommendedName>
</protein>
<keyword evidence="6" id="KW-0175">Coiled coil</keyword>
<evidence type="ECO:0000256" key="2">
    <source>
        <dbReference type="ARBA" id="ARBA00023015"/>
    </source>
</evidence>
<comment type="subcellular location">
    <subcellularLocation>
        <location evidence="1">Nucleus</location>
    </subcellularLocation>
</comment>
<accession>A0A1A9WNY9</accession>
<feature type="region of interest" description="Disordered" evidence="7">
    <location>
        <begin position="798"/>
        <end position="824"/>
    </location>
</feature>
<dbReference type="Proteomes" id="UP000091820">
    <property type="component" value="Unassembled WGS sequence"/>
</dbReference>
<keyword evidence="5" id="KW-0539">Nucleus</keyword>
<keyword evidence="2" id="KW-0805">Transcription regulation</keyword>
<reference evidence="8" key="2">
    <citation type="submission" date="2020-05" db="UniProtKB">
        <authorList>
            <consortium name="EnsemblMetazoa"/>
        </authorList>
    </citation>
    <scope>IDENTIFICATION</scope>
    <source>
        <strain evidence="8">IAEA</strain>
    </source>
</reference>
<dbReference type="AlphaFoldDB" id="A0A1A9WNY9"/>
<proteinExistence type="predicted"/>
<evidence type="ECO:0000256" key="3">
    <source>
        <dbReference type="ARBA" id="ARBA00023125"/>
    </source>
</evidence>
<dbReference type="GO" id="GO:0005634">
    <property type="term" value="C:nucleus"/>
    <property type="evidence" value="ECO:0007669"/>
    <property type="project" value="UniProtKB-SubCell"/>
</dbReference>
<evidence type="ECO:0000256" key="7">
    <source>
        <dbReference type="SAM" id="MobiDB-lite"/>
    </source>
</evidence>
<evidence type="ECO:0008006" key="10">
    <source>
        <dbReference type="Google" id="ProtNLM"/>
    </source>
</evidence>
<dbReference type="PANTHER" id="PTHR15741:SF27">
    <property type="entry name" value="TRANSCRIPTION FACTOR AP-4"/>
    <property type="match status" value="1"/>
</dbReference>
<feature type="region of interest" description="Disordered" evidence="7">
    <location>
        <begin position="535"/>
        <end position="573"/>
    </location>
</feature>
<sequence>MYSREKLENEPNSKRMLMEIDEYYDATLEEMKRKESLRKLLMAAILQQTSTYICELENQKTQLLAQNSQLKRQLGQHEAGGGGGGGPGNGGGGGDGTTSADAINGVAIKKRKLTDNVVNVQAISDSSDEGLGSMSPEPMTLLSASGATSTSACGVVNTKAQMLLAQNAAKEILDLKEQLFKERRLRTALEEELQAIKRQLITVATAPQPTAGDDCTDGGSSTYIPREVIEHTGNLVRDDCEEFSYVEIDELTGQQQVVVCSSIEELENETAAAAAEIITEDNVHEEVILSSTSSTESEQEVAVNAIAKAYAEGNSPSPDILQPILQAAIKATPKVEVERITDATLKKVKTEKIEQTSGLTRSRQNLETIVEAIRHLEGDHLFTDGTEQHKVLVAQAQQHVSTVRGQEVPLALTTKQHIAQRKTLSELRPFLQLKGGTKHVTIVGNALTLSKNGTAVIQTQKDKSTNSTGITPVSLSTAVTPTAIYKVPTTNNNAAGGNSCTGRITSTGGNLTITGTALKQCRPGAELTRNCLTKINNENNNNDDDDDSDENADAEDNIEMENEEEEEEDDIEYETNTEELCDDLMETTLNSNKLLNIKTMPLPNVINKIHTLEQKSINNNKETIFNQEEEEEDEDDEEEDELHDTEEEEEEDTSEINVETDGTVNLIEFVVPTAATRIRNVEETDDMNETFLGSSSRNNKHTKLIRFNNRIKNNLQQKLFKYKPNNNIINNYYNDNNKLFIKRNNNNNNSNNNDNNNSNNNNKSSSSIINKKNVHFVNITATNISNRIHHNNKTFHYNSRTNNTSNNNYNNNNNNNYNERTNCF</sequence>
<keyword evidence="9" id="KW-1185">Reference proteome</keyword>
<dbReference type="PANTHER" id="PTHR15741">
    <property type="entry name" value="BASIC HELIX-LOOP-HELIX ZIP TRANSCRIPTION FACTOR"/>
    <property type="match status" value="1"/>
</dbReference>
<dbReference type="VEuPathDB" id="VectorBase:GBRI026630"/>
<feature type="compositionally biased region" description="Gly residues" evidence="7">
    <location>
        <begin position="78"/>
        <end position="96"/>
    </location>
</feature>
<dbReference type="GO" id="GO:0000978">
    <property type="term" value="F:RNA polymerase II cis-regulatory region sequence-specific DNA binding"/>
    <property type="evidence" value="ECO:0007669"/>
    <property type="project" value="TreeGrafter"/>
</dbReference>
<evidence type="ECO:0000256" key="5">
    <source>
        <dbReference type="ARBA" id="ARBA00023242"/>
    </source>
</evidence>
<dbReference type="EnsemblMetazoa" id="GBRI026630-RA">
    <property type="protein sequence ID" value="GBRI026630-PA"/>
    <property type="gene ID" value="GBRI026630"/>
</dbReference>
<evidence type="ECO:0000313" key="8">
    <source>
        <dbReference type="EnsemblMetazoa" id="GBRI026630-PA"/>
    </source>
</evidence>
<reference evidence="9" key="1">
    <citation type="submission" date="2014-03" db="EMBL/GenBank/DDBJ databases">
        <authorList>
            <person name="Aksoy S."/>
            <person name="Warren W."/>
            <person name="Wilson R.K."/>
        </authorList>
    </citation>
    <scope>NUCLEOTIDE SEQUENCE [LARGE SCALE GENOMIC DNA]</scope>
    <source>
        <strain evidence="9">IAEA</strain>
    </source>
</reference>
<evidence type="ECO:0000256" key="4">
    <source>
        <dbReference type="ARBA" id="ARBA00023163"/>
    </source>
</evidence>